<organism evidence="1">
    <name type="scientific">marine sediment metagenome</name>
    <dbReference type="NCBI Taxonomy" id="412755"/>
    <lineage>
        <taxon>unclassified sequences</taxon>
        <taxon>metagenomes</taxon>
        <taxon>ecological metagenomes</taxon>
    </lineage>
</organism>
<evidence type="ECO:0000313" key="1">
    <source>
        <dbReference type="EMBL" id="GAJ21622.1"/>
    </source>
</evidence>
<name>X1VNY6_9ZZZZ</name>
<reference evidence="1" key="1">
    <citation type="journal article" date="2014" name="Front. Microbiol.">
        <title>High frequency of phylogenetically diverse reductive dehalogenase-homologous genes in deep subseafloor sedimentary metagenomes.</title>
        <authorList>
            <person name="Kawai M."/>
            <person name="Futagami T."/>
            <person name="Toyoda A."/>
            <person name="Takaki Y."/>
            <person name="Nishi S."/>
            <person name="Hori S."/>
            <person name="Arai W."/>
            <person name="Tsubouchi T."/>
            <person name="Morono Y."/>
            <person name="Uchiyama I."/>
            <person name="Ito T."/>
            <person name="Fujiyama A."/>
            <person name="Inagaki F."/>
            <person name="Takami H."/>
        </authorList>
    </citation>
    <scope>NUCLEOTIDE SEQUENCE</scope>
    <source>
        <strain evidence="1">Expedition CK06-06</strain>
    </source>
</reference>
<accession>X1VNY6</accession>
<gene>
    <name evidence="1" type="ORF">S12H4_57187</name>
</gene>
<dbReference type="EMBL" id="BARW01036939">
    <property type="protein sequence ID" value="GAJ21622.1"/>
    <property type="molecule type" value="Genomic_DNA"/>
</dbReference>
<sequence>EGGLSAATWYGPTGTGDYYTTSGTNINSVHDGDRWIQYKAYFSGPGDDTPTLSDVSITYSAEAVSFTVEVTGGSYCLVSTDTSEWEAGWTVTPEFYCQIVQR</sequence>
<comment type="caution">
    <text evidence="1">The sequence shown here is derived from an EMBL/GenBank/DDBJ whole genome shotgun (WGS) entry which is preliminary data.</text>
</comment>
<dbReference type="AlphaFoldDB" id="X1VNY6"/>
<protein>
    <submittedName>
        <fullName evidence="1">Uncharacterized protein</fullName>
    </submittedName>
</protein>
<feature type="non-terminal residue" evidence="1">
    <location>
        <position position="1"/>
    </location>
</feature>
<proteinExistence type="predicted"/>